<dbReference type="AlphaFoldDB" id="A0A1V9Z807"/>
<evidence type="ECO:0000313" key="3">
    <source>
        <dbReference type="EMBL" id="OQR93980.1"/>
    </source>
</evidence>
<name>A0A1V9Z807_9STRA</name>
<protein>
    <recommendedName>
        <fullName evidence="5">Secreted protein</fullName>
    </recommendedName>
</protein>
<dbReference type="EMBL" id="JNBS01002215">
    <property type="protein sequence ID" value="OQR93980.1"/>
    <property type="molecule type" value="Genomic_DNA"/>
</dbReference>
<accession>A0A1V9Z807</accession>
<evidence type="ECO:0000256" key="1">
    <source>
        <dbReference type="SAM" id="Phobius"/>
    </source>
</evidence>
<keyword evidence="1" id="KW-0472">Membrane</keyword>
<feature type="signal peptide" evidence="2">
    <location>
        <begin position="1"/>
        <end position="17"/>
    </location>
</feature>
<feature type="transmembrane region" description="Helical" evidence="1">
    <location>
        <begin position="181"/>
        <end position="203"/>
    </location>
</feature>
<evidence type="ECO:0000256" key="2">
    <source>
        <dbReference type="SAM" id="SignalP"/>
    </source>
</evidence>
<keyword evidence="4" id="KW-1185">Reference proteome</keyword>
<evidence type="ECO:0008006" key="5">
    <source>
        <dbReference type="Google" id="ProtNLM"/>
    </source>
</evidence>
<gene>
    <name evidence="3" type="ORF">THRCLA_08287</name>
</gene>
<dbReference type="Proteomes" id="UP000243217">
    <property type="component" value="Unassembled WGS sequence"/>
</dbReference>
<proteinExistence type="predicted"/>
<evidence type="ECO:0000313" key="4">
    <source>
        <dbReference type="Proteomes" id="UP000243217"/>
    </source>
</evidence>
<feature type="chain" id="PRO_5013094035" description="Secreted protein" evidence="2">
    <location>
        <begin position="18"/>
        <end position="217"/>
    </location>
</feature>
<keyword evidence="1" id="KW-0812">Transmembrane</keyword>
<sequence>MRVLAIGLAILSGVVFSSPETAMDAAACTTKSDCPQISCYTIHACIAEKCQYKQLPAWTKCPKKGCSNGGDCGDDPNDYCDTKGVFRDNGTCPPNKPQNAGRFCSGNSNGDVCDDRDTCDGNGNCIDKFKRNTVVCQTPTSLDSKTYYCTGSQGSYPVTSQAIFQDIETTMLASKYFTPDMPAVALFVIASTMMITGVGYILVQNYRRSNEDAYTAL</sequence>
<comment type="caution">
    <text evidence="3">The sequence shown here is derived from an EMBL/GenBank/DDBJ whole genome shotgun (WGS) entry which is preliminary data.</text>
</comment>
<keyword evidence="2" id="KW-0732">Signal</keyword>
<organism evidence="3 4">
    <name type="scientific">Thraustotheca clavata</name>
    <dbReference type="NCBI Taxonomy" id="74557"/>
    <lineage>
        <taxon>Eukaryota</taxon>
        <taxon>Sar</taxon>
        <taxon>Stramenopiles</taxon>
        <taxon>Oomycota</taxon>
        <taxon>Saprolegniomycetes</taxon>
        <taxon>Saprolegniales</taxon>
        <taxon>Achlyaceae</taxon>
        <taxon>Thraustotheca</taxon>
    </lineage>
</organism>
<reference evidence="3 4" key="1">
    <citation type="journal article" date="2014" name="Genome Biol. Evol.">
        <title>The secreted proteins of Achlya hypogyna and Thraustotheca clavata identify the ancestral oomycete secretome and reveal gene acquisitions by horizontal gene transfer.</title>
        <authorList>
            <person name="Misner I."/>
            <person name="Blouin N."/>
            <person name="Leonard G."/>
            <person name="Richards T.A."/>
            <person name="Lane C.E."/>
        </authorList>
    </citation>
    <scope>NUCLEOTIDE SEQUENCE [LARGE SCALE GENOMIC DNA]</scope>
    <source>
        <strain evidence="3 4">ATCC 34112</strain>
    </source>
</reference>
<keyword evidence="1" id="KW-1133">Transmembrane helix</keyword>